<dbReference type="HOGENOM" id="CLU_2958610_0_0_11"/>
<keyword evidence="2" id="KW-1185">Reference proteome</keyword>
<proteinExistence type="predicted"/>
<organism evidence="1 2">
    <name type="scientific">Streptomyces afghaniensis 772</name>
    <dbReference type="NCBI Taxonomy" id="1283301"/>
    <lineage>
        <taxon>Bacteria</taxon>
        <taxon>Bacillati</taxon>
        <taxon>Actinomycetota</taxon>
        <taxon>Actinomycetes</taxon>
        <taxon>Kitasatosporales</taxon>
        <taxon>Streptomycetaceae</taxon>
        <taxon>Streptomyces</taxon>
    </lineage>
</organism>
<evidence type="ECO:0000313" key="1">
    <source>
        <dbReference type="EMBL" id="EPJ38833.1"/>
    </source>
</evidence>
<sequence>MTLRGAEAMRRFRPFGTYQVGLGLPWPPPAKGRPRAPGGILILRCAVMRADGRRGDDGT</sequence>
<protein>
    <submittedName>
        <fullName evidence="1">Uncharacterized protein</fullName>
    </submittedName>
</protein>
<dbReference type="AlphaFoldDB" id="S4MH35"/>
<reference evidence="1 2" key="1">
    <citation type="submission" date="2013-02" db="EMBL/GenBank/DDBJ databases">
        <title>Draft Genome Sequence of Streptomyces afghaniensis, Which Produces Compounds of the Julimycin B-Complex.</title>
        <authorList>
            <person name="Gruening B.A."/>
            <person name="Praeg A."/>
            <person name="Erxleben A."/>
            <person name="Guenther S."/>
            <person name="Fiedler H.-P."/>
            <person name="Goodfellow M."/>
            <person name="Mueller M."/>
        </authorList>
    </citation>
    <scope>NUCLEOTIDE SEQUENCE [LARGE SCALE GENOMIC DNA]</scope>
    <source>
        <strain evidence="1 2">772</strain>
    </source>
</reference>
<comment type="caution">
    <text evidence="1">The sequence shown here is derived from an EMBL/GenBank/DDBJ whole genome shotgun (WGS) entry which is preliminary data.</text>
</comment>
<evidence type="ECO:0000313" key="2">
    <source>
        <dbReference type="Proteomes" id="UP000015001"/>
    </source>
</evidence>
<gene>
    <name evidence="1" type="ORF">STAFG_4104</name>
</gene>
<dbReference type="EMBL" id="AOPY01001442">
    <property type="protein sequence ID" value="EPJ38833.1"/>
    <property type="molecule type" value="Genomic_DNA"/>
</dbReference>
<dbReference type="Proteomes" id="UP000015001">
    <property type="component" value="Unassembled WGS sequence"/>
</dbReference>
<dbReference type="PATRIC" id="fig|1283301.3.peg.4073"/>
<name>S4MH35_9ACTN</name>
<accession>S4MH35</accession>